<keyword evidence="1" id="KW-0805">Transcription regulation</keyword>
<dbReference type="PANTHER" id="PTHR40055:SF1">
    <property type="entry name" value="TRANSCRIPTIONAL REGULATOR YGIV-RELATED"/>
    <property type="match status" value="1"/>
</dbReference>
<dbReference type="EMBL" id="PYAS01000001">
    <property type="protein sequence ID" value="PSL33835.1"/>
    <property type="molecule type" value="Genomic_DNA"/>
</dbReference>
<keyword evidence="5" id="KW-1185">Reference proteome</keyword>
<dbReference type="Proteomes" id="UP000241964">
    <property type="component" value="Unassembled WGS sequence"/>
</dbReference>
<gene>
    <name evidence="4" type="ORF">CLV60_101204</name>
</gene>
<dbReference type="InterPro" id="IPR050908">
    <property type="entry name" value="SmbC-like"/>
</dbReference>
<dbReference type="Gene3D" id="1.10.10.60">
    <property type="entry name" value="Homeodomain-like"/>
    <property type="match status" value="2"/>
</dbReference>
<dbReference type="AlphaFoldDB" id="A0A2P8GIN6"/>
<dbReference type="GO" id="GO:0043565">
    <property type="term" value="F:sequence-specific DNA binding"/>
    <property type="evidence" value="ECO:0007669"/>
    <property type="project" value="InterPro"/>
</dbReference>
<name>A0A2P8GIN6_9BACT</name>
<dbReference type="Gene3D" id="3.20.80.10">
    <property type="entry name" value="Regulatory factor, effector binding domain"/>
    <property type="match status" value="1"/>
</dbReference>
<dbReference type="OrthoDB" id="642439at2"/>
<protein>
    <submittedName>
        <fullName evidence="4">AraC family transcriptional regulator</fullName>
    </submittedName>
</protein>
<evidence type="ECO:0000259" key="3">
    <source>
        <dbReference type="PROSITE" id="PS01124"/>
    </source>
</evidence>
<evidence type="ECO:0000256" key="2">
    <source>
        <dbReference type="ARBA" id="ARBA00023163"/>
    </source>
</evidence>
<dbReference type="PANTHER" id="PTHR40055">
    <property type="entry name" value="TRANSCRIPTIONAL REGULATOR YGIV-RELATED"/>
    <property type="match status" value="1"/>
</dbReference>
<dbReference type="PROSITE" id="PS01124">
    <property type="entry name" value="HTH_ARAC_FAMILY_2"/>
    <property type="match status" value="1"/>
</dbReference>
<reference evidence="4 5" key="1">
    <citation type="submission" date="2018-03" db="EMBL/GenBank/DDBJ databases">
        <title>Genomic Encyclopedia of Archaeal and Bacterial Type Strains, Phase II (KMG-II): from individual species to whole genera.</title>
        <authorList>
            <person name="Goeker M."/>
        </authorList>
    </citation>
    <scope>NUCLEOTIDE SEQUENCE [LARGE SCALE GENOMIC DNA]</scope>
    <source>
        <strain evidence="4 5">DSM 29057</strain>
    </source>
</reference>
<evidence type="ECO:0000256" key="1">
    <source>
        <dbReference type="ARBA" id="ARBA00023015"/>
    </source>
</evidence>
<evidence type="ECO:0000313" key="4">
    <source>
        <dbReference type="EMBL" id="PSL33835.1"/>
    </source>
</evidence>
<dbReference type="InterPro" id="IPR009057">
    <property type="entry name" value="Homeodomain-like_sf"/>
</dbReference>
<dbReference type="Pfam" id="PF12833">
    <property type="entry name" value="HTH_18"/>
    <property type="match status" value="1"/>
</dbReference>
<feature type="domain" description="HTH araC/xylS-type" evidence="3">
    <location>
        <begin position="52"/>
        <end position="150"/>
    </location>
</feature>
<dbReference type="SMART" id="SM00342">
    <property type="entry name" value="HTH_ARAC"/>
    <property type="match status" value="1"/>
</dbReference>
<organism evidence="4 5">
    <name type="scientific">Dyadobacter jiangsuensis</name>
    <dbReference type="NCBI Taxonomy" id="1591085"/>
    <lineage>
        <taxon>Bacteria</taxon>
        <taxon>Pseudomonadati</taxon>
        <taxon>Bacteroidota</taxon>
        <taxon>Cytophagia</taxon>
        <taxon>Cytophagales</taxon>
        <taxon>Spirosomataceae</taxon>
        <taxon>Dyadobacter</taxon>
    </lineage>
</organism>
<keyword evidence="2" id="KW-0804">Transcription</keyword>
<dbReference type="InterPro" id="IPR011256">
    <property type="entry name" value="Reg_factor_effector_dom_sf"/>
</dbReference>
<accession>A0A2P8GIN6</accession>
<sequence length="321" mass="36943">MQIYWPHTIITSNRGCSCLVLPIAFGSDRKNCTFFVNQAAYICAVNVKEMTSEVLLYINSHLDSKITLETLADVTGYSPFYLQKKLSAGLGKSLGRYIQEQRLHTAAYFLALTQLPVHEIKYLIGFEDDSSFGRAFKKLYEVSPLQYRKSKQHQQAFPVQTFKYISAKGIINSGSPQTARVFASRGDYFSEGIFAIWRDVSEYIRSIDKSPGDFHHYAILHECPHLTGSRDSRYDAAIVPIGFELPEDPFLETRILDGRYVRYDFCSHVRDYETVSSEVNNTLALQTNIQHRHGVSYFKFDTMPDYRNPDNLFINWYLPIE</sequence>
<dbReference type="InterPro" id="IPR018060">
    <property type="entry name" value="HTH_AraC"/>
</dbReference>
<comment type="caution">
    <text evidence="4">The sequence shown here is derived from an EMBL/GenBank/DDBJ whole genome shotgun (WGS) entry which is preliminary data.</text>
</comment>
<dbReference type="SUPFAM" id="SSF46689">
    <property type="entry name" value="Homeodomain-like"/>
    <property type="match status" value="2"/>
</dbReference>
<dbReference type="GO" id="GO:0003700">
    <property type="term" value="F:DNA-binding transcription factor activity"/>
    <property type="evidence" value="ECO:0007669"/>
    <property type="project" value="InterPro"/>
</dbReference>
<proteinExistence type="predicted"/>
<evidence type="ECO:0000313" key="5">
    <source>
        <dbReference type="Proteomes" id="UP000241964"/>
    </source>
</evidence>